<dbReference type="RefSeq" id="XP_003883322.1">
    <property type="nucleotide sequence ID" value="XM_003883273.1"/>
</dbReference>
<accession>F0VHS9</accession>
<feature type="compositionally biased region" description="Basic and acidic residues" evidence="1">
    <location>
        <begin position="1057"/>
        <end position="1077"/>
    </location>
</feature>
<protein>
    <submittedName>
        <fullName evidence="2">Uncharacterized protein</fullName>
    </submittedName>
</protein>
<feature type="compositionally biased region" description="Low complexity" evidence="1">
    <location>
        <begin position="20"/>
        <end position="33"/>
    </location>
</feature>
<gene>
    <name evidence="3" type="ORF">BN1204_030770</name>
    <name evidence="2" type="ORF">NCLIV_030770</name>
</gene>
<dbReference type="EMBL" id="FR823390">
    <property type="protein sequence ID" value="CBZ53290.1"/>
    <property type="molecule type" value="Genomic_DNA"/>
</dbReference>
<feature type="region of interest" description="Disordered" evidence="1">
    <location>
        <begin position="12"/>
        <end position="33"/>
    </location>
</feature>
<feature type="region of interest" description="Disordered" evidence="1">
    <location>
        <begin position="1001"/>
        <end position="1102"/>
    </location>
</feature>
<dbReference type="VEuPathDB" id="ToxoDB:NCLIV_030770"/>
<organism evidence="2 4">
    <name type="scientific">Neospora caninum (strain Liverpool)</name>
    <dbReference type="NCBI Taxonomy" id="572307"/>
    <lineage>
        <taxon>Eukaryota</taxon>
        <taxon>Sar</taxon>
        <taxon>Alveolata</taxon>
        <taxon>Apicomplexa</taxon>
        <taxon>Conoidasida</taxon>
        <taxon>Coccidia</taxon>
        <taxon>Eucoccidiorida</taxon>
        <taxon>Eimeriorina</taxon>
        <taxon>Sarcocystidae</taxon>
        <taxon>Neospora</taxon>
    </lineage>
</organism>
<evidence type="ECO:0000313" key="2">
    <source>
        <dbReference type="EMBL" id="CBZ53290.1"/>
    </source>
</evidence>
<dbReference type="AlphaFoldDB" id="F0VHS9"/>
<feature type="region of interest" description="Disordered" evidence="1">
    <location>
        <begin position="536"/>
        <end position="567"/>
    </location>
</feature>
<sequence length="1256" mass="135742">MHVFPAALLRRRRHPSTRGSPSHRPALSSSRSAPLSVSLSDPPFVFFPAFVAWLAGLSPTQTVAFLVQASTCPRRACDDAADRSLRPARPSAQLDFPWEAALLREAWREESTPSQKARDRAREEALRAGVFAPGEVKAFEKVVFRLVAQQFLLFDFLAARDAFVGGPLSPPWTAPLAASAAYHEAILQPPRRASTNRHLDFSAEGAEGGSPLEESSPFVPGRHPQRLTTLSGDPADSPGSLEEACGSGVRAHDAEAGAFPSRGRGEEGVETRAGLSVRTLHARLGDGSGFAHAEDASRSPLWRTGDADGRSLYDAGETLDLVSLPPSDWRLLRRGFFSLDPRVVLLLLQLPREHQNLILPVSPGGAPEGLADEGDRAFYLEKKDASRKHRPFQGLGLRLFLRVFRRRKPHGVERALCAALATQADCPLVAVYRQLDNLRRVAHYVAIAVRHQRRLLAETCLAGGGLHVLGKYLGPFAWEKRAPEIAPSLLTDMAVRAAVAGFDSDDEKSDGDEAASKRGSSLSSLAWPIVPPLRLASSRLQNPPPTADERGNVASRGGAFRDTRPAVSPRDVASPVAVAVSLLTPGFLGPALGYTYWRICFLLQHGVQIPVASDVFQVEAGRMAGPWRRRDAPGFVDEPGLSGPRGAKLKRGLHLRKSVSAGPPSPSNGNRGLASRSAAWRAASRVAESSDVSPSPIFWSTTPSCLSPAWAAVPKAPLCCFWCIDTVTQQLLAFMFTVQPARRSEREAFAGSARLRLAGGSRHRDRGRLREKEQREWRREVARAAQEAATLQIPAWCIYSSTLILDRWNALSGGAGLGRSAAGPGAFEALRHRVFLHAAKLRAEALADTETAEGPSGDVESALPRGPGSDSDRLAREASAAKDRRAGEGKEGELGEGGREKAREGREAPPGFGGEAFGGNREEREEGDEREERNGARNVDGRKATDTLSADPVLTEAELTVGLHAFLSFLLCFSSSRLFQFSLLHLWDLGHAVGCKSGACRAREQPPHLPSSLPPAPRGVRTPQPVQRREGRPERRSTSLLAREEPAGEAGEAAALENERGEGARATQFERARREGAESCGNDAAPEGRPKGEKGAERKRDSHCEDMRVFFSAVESALLDTLFDLDLARSPALHASRASREAQAGPRNTESVASGRDSRQVSSFSAAPAETEARSCESEKEKGEETSGRRMQRGKEGEARESEGRGGQREKGRGREGNRRVYGDDQAVAQAKAFLSRCCAFAEVLCSKPLRRCGAT</sequence>
<feature type="compositionally biased region" description="Basic and acidic residues" evidence="1">
    <location>
        <begin position="1086"/>
        <end position="1102"/>
    </location>
</feature>
<reference evidence="4" key="3">
    <citation type="journal article" date="2012" name="PLoS Pathog.">
        <title>Comparative genomics of the apicomplexan parasites Toxoplasma gondii and Neospora caninum: Coccidia differing in host range and transmission strategy.</title>
        <authorList>
            <person name="Reid A.J."/>
            <person name="Vermont S.J."/>
            <person name="Cotton J.A."/>
            <person name="Harris D."/>
            <person name="Hill-Cawthorne G.A."/>
            <person name="Konen-Waisman S."/>
            <person name="Latham S.M."/>
            <person name="Mourier T."/>
            <person name="Norton R."/>
            <person name="Quail M.A."/>
            <person name="Sanders M."/>
            <person name="Shanmugam D."/>
            <person name="Sohal A."/>
            <person name="Wasmuth J.D."/>
            <person name="Brunk B."/>
            <person name="Grigg M.E."/>
            <person name="Howard J.C."/>
            <person name="Parkinson J."/>
            <person name="Roos D.S."/>
            <person name="Trees A.J."/>
            <person name="Berriman M."/>
            <person name="Pain A."/>
            <person name="Wastling J.M."/>
        </authorList>
    </citation>
    <scope>NUCLEOTIDE SEQUENCE [LARGE SCALE GENOMIC DNA]</scope>
    <source>
        <strain evidence="4">Liverpool</strain>
    </source>
</reference>
<feature type="compositionally biased region" description="Basic and acidic residues" evidence="1">
    <location>
        <begin position="1027"/>
        <end position="1046"/>
    </location>
</feature>
<reference evidence="2" key="1">
    <citation type="submission" date="2011-02" db="EMBL/GenBank/DDBJ databases">
        <authorList>
            <person name="Aslett M."/>
        </authorList>
    </citation>
    <scope>NUCLEOTIDE SEQUENCE</scope>
    <source>
        <strain evidence="2">Liverpool</strain>
    </source>
</reference>
<evidence type="ECO:0000313" key="4">
    <source>
        <dbReference type="Proteomes" id="UP000007494"/>
    </source>
</evidence>
<dbReference type="EMBL" id="LN714483">
    <property type="protein sequence ID" value="CEL67276.1"/>
    <property type="molecule type" value="Genomic_DNA"/>
</dbReference>
<dbReference type="OMA" id="QQFLLFD"/>
<feature type="compositionally biased region" description="Pro residues" evidence="1">
    <location>
        <begin position="1007"/>
        <end position="1017"/>
    </location>
</feature>
<feature type="compositionally biased region" description="Basic and acidic residues" evidence="1">
    <location>
        <begin position="1171"/>
        <end position="1222"/>
    </location>
</feature>
<keyword evidence="4" id="KW-1185">Reference proteome</keyword>
<feature type="compositionally biased region" description="Basic and acidic residues" evidence="1">
    <location>
        <begin position="870"/>
        <end position="907"/>
    </location>
</feature>
<dbReference type="Proteomes" id="UP000007494">
    <property type="component" value="Chromosome VIII"/>
</dbReference>
<dbReference type="GeneID" id="13443649"/>
<feature type="region of interest" description="Disordered" evidence="1">
    <location>
        <begin position="847"/>
        <end position="944"/>
    </location>
</feature>
<feature type="region of interest" description="Disordered" evidence="1">
    <location>
        <begin position="1135"/>
        <end position="1222"/>
    </location>
</feature>
<evidence type="ECO:0000313" key="3">
    <source>
        <dbReference type="EMBL" id="CEL67276.1"/>
    </source>
</evidence>
<name>F0VHS9_NEOCL</name>
<evidence type="ECO:0000256" key="1">
    <source>
        <dbReference type="SAM" id="MobiDB-lite"/>
    </source>
</evidence>
<reference evidence="3" key="4">
    <citation type="journal article" date="2015" name="PLoS ONE">
        <title>Comprehensive Evaluation of Toxoplasma gondii VEG and Neospora caninum LIV Genomes with Tachyzoite Stage Transcriptome and Proteome Defines Novel Transcript Features.</title>
        <authorList>
            <person name="Ramaprasad A."/>
            <person name="Mourier T."/>
            <person name="Naeem R."/>
            <person name="Malas T.B."/>
            <person name="Moussa E."/>
            <person name="Panigrahi A."/>
            <person name="Vermont S.J."/>
            <person name="Otto T.D."/>
            <person name="Wastling J."/>
            <person name="Pain A."/>
        </authorList>
    </citation>
    <scope>NUCLEOTIDE SEQUENCE</scope>
    <source>
        <strain evidence="3">Liverpool</strain>
    </source>
</reference>
<feature type="compositionally biased region" description="Basic and acidic residues" evidence="1">
    <location>
        <begin position="930"/>
        <end position="944"/>
    </location>
</feature>
<dbReference type="OrthoDB" id="332357at2759"/>
<feature type="region of interest" description="Disordered" evidence="1">
    <location>
        <begin position="202"/>
        <end position="245"/>
    </location>
</feature>
<proteinExistence type="predicted"/>
<dbReference type="eggNOG" id="ENOG502QYB3">
    <property type="taxonomic scope" value="Eukaryota"/>
</dbReference>
<reference evidence="2" key="2">
    <citation type="submission" date="2011-03" db="EMBL/GenBank/DDBJ databases">
        <title>Comparative genomics and transcriptomics of Neospora caninum and Toxoplasma gondii.</title>
        <authorList>
            <person name="Reid A.J."/>
            <person name="Sohal A."/>
            <person name="Harris D."/>
            <person name="Quail M."/>
            <person name="Sanders M."/>
            <person name="Berriman M."/>
            <person name="Wastling J.M."/>
            <person name="Pain A."/>
        </authorList>
    </citation>
    <scope>NUCLEOTIDE SEQUENCE</scope>
    <source>
        <strain evidence="2">Liverpool</strain>
    </source>
</reference>
<dbReference type="InParanoid" id="F0VHS9"/>